<dbReference type="PANTHER" id="PTHR10000">
    <property type="entry name" value="PHOSPHOSERINE PHOSPHATASE"/>
    <property type="match status" value="1"/>
</dbReference>
<organism evidence="1 2">
    <name type="scientific">Microbacterium gilvum</name>
    <dbReference type="NCBI Taxonomy" id="1336204"/>
    <lineage>
        <taxon>Bacteria</taxon>
        <taxon>Bacillati</taxon>
        <taxon>Actinomycetota</taxon>
        <taxon>Actinomycetes</taxon>
        <taxon>Micrococcales</taxon>
        <taxon>Microbacteriaceae</taxon>
        <taxon>Microbacterium</taxon>
    </lineage>
</organism>
<reference evidence="2" key="1">
    <citation type="journal article" date="2019" name="Int. J. Syst. Evol. Microbiol.">
        <title>The Global Catalogue of Microorganisms (GCM) 10K type strain sequencing project: providing services to taxonomists for standard genome sequencing and annotation.</title>
        <authorList>
            <consortium name="The Broad Institute Genomics Platform"/>
            <consortium name="The Broad Institute Genome Sequencing Center for Infectious Disease"/>
            <person name="Wu L."/>
            <person name="Ma J."/>
        </authorList>
    </citation>
    <scope>NUCLEOTIDE SEQUENCE [LARGE SCALE GENOMIC DNA]</scope>
    <source>
        <strain evidence="2">JCM 18537</strain>
    </source>
</reference>
<evidence type="ECO:0000313" key="2">
    <source>
        <dbReference type="Proteomes" id="UP001501645"/>
    </source>
</evidence>
<name>A0ABP9ABB2_9MICO</name>
<dbReference type="SUPFAM" id="SSF56784">
    <property type="entry name" value="HAD-like"/>
    <property type="match status" value="1"/>
</dbReference>
<comment type="caution">
    <text evidence="1">The sequence shown here is derived from an EMBL/GenBank/DDBJ whole genome shotgun (WGS) entry which is preliminary data.</text>
</comment>
<sequence length="276" mass="29353">MTNTPAAIALDIDGTLIGSDKRIPAFTRSEIQRAVDEYGARVFFVTARGPQSTAVIEEHLGVAGSYATFGGSLVWARTSDGAFETLSETSLDDDIVRGILAAAADAPVHKGIYTHETWYVSALDYWGLREARNTAVWPEVAPIDATLVDAIGPVYKIMFRGEPADLAILADALAPFADRAYAHFAGRVLEIVSASAVKLPALETLSAHFGIAMADVLAFGDTSADVGMLEAAGRGVLMGNAVVDAAPHVERTLTNDEDGVGMIVRKYFPTGRPFRP</sequence>
<keyword evidence="2" id="KW-1185">Reference proteome</keyword>
<keyword evidence="1" id="KW-0378">Hydrolase</keyword>
<dbReference type="Gene3D" id="3.40.50.1000">
    <property type="entry name" value="HAD superfamily/HAD-like"/>
    <property type="match status" value="1"/>
</dbReference>
<dbReference type="InterPro" id="IPR023214">
    <property type="entry name" value="HAD_sf"/>
</dbReference>
<proteinExistence type="predicted"/>
<dbReference type="InterPro" id="IPR036412">
    <property type="entry name" value="HAD-like_sf"/>
</dbReference>
<evidence type="ECO:0000313" key="1">
    <source>
        <dbReference type="EMBL" id="GAA4777748.1"/>
    </source>
</evidence>
<dbReference type="Pfam" id="PF08282">
    <property type="entry name" value="Hydrolase_3"/>
    <property type="match status" value="1"/>
</dbReference>
<dbReference type="Proteomes" id="UP001501645">
    <property type="component" value="Unassembled WGS sequence"/>
</dbReference>
<accession>A0ABP9ABB2</accession>
<protein>
    <submittedName>
        <fullName evidence="1">Cof-type HAD-IIB family hydrolase</fullName>
    </submittedName>
</protein>
<dbReference type="EMBL" id="BAABKO010000004">
    <property type="protein sequence ID" value="GAA4777748.1"/>
    <property type="molecule type" value="Genomic_DNA"/>
</dbReference>
<dbReference type="RefSeq" id="WP_345439336.1">
    <property type="nucleotide sequence ID" value="NZ_BAABKO010000004.1"/>
</dbReference>
<dbReference type="Gene3D" id="3.30.1240.10">
    <property type="match status" value="1"/>
</dbReference>
<dbReference type="PANTHER" id="PTHR10000:SF8">
    <property type="entry name" value="HAD SUPERFAMILY HYDROLASE-LIKE, TYPE 3"/>
    <property type="match status" value="1"/>
</dbReference>
<dbReference type="GO" id="GO:0016787">
    <property type="term" value="F:hydrolase activity"/>
    <property type="evidence" value="ECO:0007669"/>
    <property type="project" value="UniProtKB-KW"/>
</dbReference>
<gene>
    <name evidence="1" type="ORF">GCM10023351_23230</name>
</gene>